<dbReference type="InterPro" id="IPR001932">
    <property type="entry name" value="PPM-type_phosphatase-like_dom"/>
</dbReference>
<dbReference type="InterPro" id="IPR036890">
    <property type="entry name" value="HATPase_C_sf"/>
</dbReference>
<dbReference type="PANTHER" id="PTHR43156">
    <property type="entry name" value="STAGE II SPORULATION PROTEIN E-RELATED"/>
    <property type="match status" value="1"/>
</dbReference>
<dbReference type="InterPro" id="IPR035965">
    <property type="entry name" value="PAS-like_dom_sf"/>
</dbReference>
<dbReference type="Gene3D" id="3.60.40.10">
    <property type="entry name" value="PPM-type phosphatase domain"/>
    <property type="match status" value="1"/>
</dbReference>
<dbReference type="SMART" id="SM00065">
    <property type="entry name" value="GAF"/>
    <property type="match status" value="1"/>
</dbReference>
<dbReference type="InterPro" id="IPR003594">
    <property type="entry name" value="HATPase_dom"/>
</dbReference>
<dbReference type="InterPro" id="IPR036457">
    <property type="entry name" value="PPM-type-like_dom_sf"/>
</dbReference>
<dbReference type="Gene3D" id="3.30.450.20">
    <property type="entry name" value="PAS domain"/>
    <property type="match status" value="1"/>
</dbReference>
<evidence type="ECO:0000313" key="5">
    <source>
        <dbReference type="Proteomes" id="UP000530928"/>
    </source>
</evidence>
<dbReference type="AlphaFoldDB" id="A0A7W0CDB2"/>
<dbReference type="InterPro" id="IPR052016">
    <property type="entry name" value="Bact_Sigma-Reg"/>
</dbReference>
<dbReference type="Gene3D" id="3.30.450.40">
    <property type="match status" value="1"/>
</dbReference>
<feature type="domain" description="GAF" evidence="2">
    <location>
        <begin position="273"/>
        <end position="409"/>
    </location>
</feature>
<sequence>MNTTRVSSRSFTGTPLAAAAARRFVRDTLTDWHLTEAADDAVLLTSELVTNAVIHAGTDVELTCRLELTASPAYLEIAVTDRYPTRAVPAAPAPDPGALESHGRGLSLTADLATTWGVTYSRAVKQVWFRMDIDDGPLHPAPAPPHDLDDVTIAVVTAGPDGRIRSWNGEAETMLGHAAADALGLPLAELAGMSGAGDRELSAEQVLQLGRWRGPATLRHRSGGQVAVYLSHVRTGTLTCWMIVAARHGGLLAESAAPARATRAVDVLDSDLPLPELLDAAARMAHLAAGGSAAYVLMAGTDGLLSAAAEAGHPRELPPLPAKGPFETDRPGPRLVDDLAESDPELAVRLGARSLACVPVESGGATAGFVVAVAAEADRFGRELVIELKHLADRLAVSVGRLRLAERERAQRGRLTFLAEAGELLAGVHDERLLAALTTQLVVPKIARWAAVYLTDQTGVSRLAQAWHADERRNAELRDSLPASLWSPGVGLPGVVAFPLSLGGEGLGTLVVSCPDRPLPQELRALVEDLCRHVSLNLHTARLYSRQTQTALVLQRSLLPMRTAPMPGVESAVIYLPAGEGAQAGGDFYDLFEVSGQWCFALGDVSGSGPEAAAVTGLARHAVRLFARELYPVADILDRLNRALLDEVEEGRFLSMLCGTLVPLPDGGARCTIASAGHPPPLLLRRHGRVEAVASAQLLLGVDTTATFFDETFEMAPDDVLVCVTDGVTERRDGRRQLDDNDGLARLLAQCRGLSAGAVAERVRQAVDAYSPLPIRDDMAVLVLRAKHPTPG</sequence>
<dbReference type="InterPro" id="IPR000014">
    <property type="entry name" value="PAS"/>
</dbReference>
<dbReference type="Pfam" id="PF01590">
    <property type="entry name" value="GAF"/>
    <property type="match status" value="1"/>
</dbReference>
<dbReference type="Pfam" id="PF07228">
    <property type="entry name" value="SpoIIE"/>
    <property type="match status" value="1"/>
</dbReference>
<accession>A0A7W0CDB2</accession>
<dbReference type="EMBL" id="JACDUR010000001">
    <property type="protein sequence ID" value="MBA2888917.1"/>
    <property type="molecule type" value="Genomic_DNA"/>
</dbReference>
<dbReference type="CDD" id="cd00130">
    <property type="entry name" value="PAS"/>
    <property type="match status" value="1"/>
</dbReference>
<dbReference type="Pfam" id="PF13581">
    <property type="entry name" value="HATPase_c_2"/>
    <property type="match status" value="1"/>
</dbReference>
<dbReference type="CDD" id="cd16936">
    <property type="entry name" value="HATPase_RsbW-like"/>
    <property type="match status" value="1"/>
</dbReference>
<dbReference type="InterPro" id="IPR029016">
    <property type="entry name" value="GAF-like_dom_sf"/>
</dbReference>
<reference evidence="4 5" key="1">
    <citation type="submission" date="2020-07" db="EMBL/GenBank/DDBJ databases">
        <title>Genomic Encyclopedia of Type Strains, Phase IV (KMG-IV): sequencing the most valuable type-strain genomes for metagenomic binning, comparative biology and taxonomic classification.</title>
        <authorList>
            <person name="Goeker M."/>
        </authorList>
    </citation>
    <scope>NUCLEOTIDE SEQUENCE [LARGE SCALE GENOMIC DNA]</scope>
    <source>
        <strain evidence="4 5">DSM 45533</strain>
    </source>
</reference>
<dbReference type="SUPFAM" id="SSF55781">
    <property type="entry name" value="GAF domain-like"/>
    <property type="match status" value="2"/>
</dbReference>
<dbReference type="GO" id="GO:0016791">
    <property type="term" value="F:phosphatase activity"/>
    <property type="evidence" value="ECO:0007669"/>
    <property type="project" value="TreeGrafter"/>
</dbReference>
<protein>
    <submittedName>
        <fullName evidence="4">Serine phosphatase RsbU (Regulator of sigma subunit)/anti-sigma regulatory factor (Ser/Thr protein kinase)</fullName>
    </submittedName>
</protein>
<keyword evidence="1" id="KW-0378">Hydrolase</keyword>
<dbReference type="SUPFAM" id="SSF55785">
    <property type="entry name" value="PYP-like sensor domain (PAS domain)"/>
    <property type="match status" value="1"/>
</dbReference>
<dbReference type="InterPro" id="IPR003018">
    <property type="entry name" value="GAF"/>
</dbReference>
<evidence type="ECO:0000313" key="4">
    <source>
        <dbReference type="EMBL" id="MBA2888917.1"/>
    </source>
</evidence>
<organism evidence="4 5">
    <name type="scientific">Nonomuraea soli</name>
    <dbReference type="NCBI Taxonomy" id="1032476"/>
    <lineage>
        <taxon>Bacteria</taxon>
        <taxon>Bacillati</taxon>
        <taxon>Actinomycetota</taxon>
        <taxon>Actinomycetes</taxon>
        <taxon>Streptosporangiales</taxon>
        <taxon>Streptosporangiaceae</taxon>
        <taxon>Nonomuraea</taxon>
    </lineage>
</organism>
<evidence type="ECO:0000259" key="3">
    <source>
        <dbReference type="SMART" id="SM00331"/>
    </source>
</evidence>
<keyword evidence="5" id="KW-1185">Reference proteome</keyword>
<dbReference type="PANTHER" id="PTHR43156:SF2">
    <property type="entry name" value="STAGE II SPORULATION PROTEIN E"/>
    <property type="match status" value="1"/>
</dbReference>
<dbReference type="RefSeq" id="WP_181607464.1">
    <property type="nucleotide sequence ID" value="NZ_BAABAM010000001.1"/>
</dbReference>
<comment type="caution">
    <text evidence="4">The sequence shown here is derived from an EMBL/GenBank/DDBJ whole genome shotgun (WGS) entry which is preliminary data.</text>
</comment>
<feature type="domain" description="PPM-type phosphatase" evidence="3">
    <location>
        <begin position="569"/>
        <end position="786"/>
    </location>
</feature>
<dbReference type="SUPFAM" id="SSF81606">
    <property type="entry name" value="PP2C-like"/>
    <property type="match status" value="1"/>
</dbReference>
<proteinExistence type="predicted"/>
<gene>
    <name evidence="4" type="ORF">HNR30_000252</name>
</gene>
<dbReference type="Gene3D" id="3.30.565.10">
    <property type="entry name" value="Histidine kinase-like ATPase, C-terminal domain"/>
    <property type="match status" value="1"/>
</dbReference>
<name>A0A7W0CDB2_9ACTN</name>
<evidence type="ECO:0000256" key="1">
    <source>
        <dbReference type="ARBA" id="ARBA00022801"/>
    </source>
</evidence>
<dbReference type="Proteomes" id="UP000530928">
    <property type="component" value="Unassembled WGS sequence"/>
</dbReference>
<evidence type="ECO:0000259" key="2">
    <source>
        <dbReference type="SMART" id="SM00065"/>
    </source>
</evidence>
<dbReference type="SMART" id="SM00331">
    <property type="entry name" value="PP2C_SIG"/>
    <property type="match status" value="1"/>
</dbReference>